<dbReference type="EMBL" id="JACHEK010000005">
    <property type="protein sequence ID" value="MBB6144703.1"/>
    <property type="molecule type" value="Genomic_DNA"/>
</dbReference>
<accession>A0A841JTH1</accession>
<proteinExistence type="predicted"/>
<comment type="caution">
    <text evidence="2">The sequence shown here is derived from an EMBL/GenBank/DDBJ whole genome shotgun (WGS) entry which is preliminary data.</text>
</comment>
<evidence type="ECO:0000313" key="2">
    <source>
        <dbReference type="EMBL" id="MBB6144703.1"/>
    </source>
</evidence>
<feature type="signal peptide" evidence="1">
    <location>
        <begin position="1"/>
        <end position="19"/>
    </location>
</feature>
<sequence>MKYLILIILSLLLTGTSRAQCSGPVRTHANLHWSEEAKVSSPDRVWEVKVHPVLDADENRSPVTIRKCGESKSWPLFTLQRSAEVFWSPDSKHVLVVNQPLSGTNRLLLFPVPGSPAQTSEPASDDLDKTVTETLAERLGKGKHVQFYLPTLVSWRDSSMLLAVGGETYLGDSGPLDTYCYGLRINSSTLHVESVLSERELKASTGHACHVSP</sequence>
<dbReference type="Proteomes" id="UP000538666">
    <property type="component" value="Unassembled WGS sequence"/>
</dbReference>
<dbReference type="AlphaFoldDB" id="A0A841JTH1"/>
<protein>
    <submittedName>
        <fullName evidence="2">Uncharacterized protein</fullName>
    </submittedName>
</protein>
<evidence type="ECO:0000313" key="3">
    <source>
        <dbReference type="Proteomes" id="UP000538666"/>
    </source>
</evidence>
<evidence type="ECO:0000256" key="1">
    <source>
        <dbReference type="SAM" id="SignalP"/>
    </source>
</evidence>
<name>A0A841JTH1_9BACT</name>
<keyword evidence="3" id="KW-1185">Reference proteome</keyword>
<organism evidence="2 3">
    <name type="scientific">Silvibacterium bohemicum</name>
    <dbReference type="NCBI Taxonomy" id="1577686"/>
    <lineage>
        <taxon>Bacteria</taxon>
        <taxon>Pseudomonadati</taxon>
        <taxon>Acidobacteriota</taxon>
        <taxon>Terriglobia</taxon>
        <taxon>Terriglobales</taxon>
        <taxon>Acidobacteriaceae</taxon>
        <taxon>Silvibacterium</taxon>
    </lineage>
</organism>
<feature type="chain" id="PRO_5032854636" evidence="1">
    <location>
        <begin position="20"/>
        <end position="213"/>
    </location>
</feature>
<reference evidence="2 3" key="1">
    <citation type="submission" date="2020-08" db="EMBL/GenBank/DDBJ databases">
        <title>Genomic Encyclopedia of Type Strains, Phase IV (KMG-IV): sequencing the most valuable type-strain genomes for metagenomic binning, comparative biology and taxonomic classification.</title>
        <authorList>
            <person name="Goeker M."/>
        </authorList>
    </citation>
    <scope>NUCLEOTIDE SEQUENCE [LARGE SCALE GENOMIC DNA]</scope>
    <source>
        <strain evidence="2 3">DSM 103733</strain>
    </source>
</reference>
<keyword evidence="1" id="KW-0732">Signal</keyword>
<gene>
    <name evidence="2" type="ORF">HNQ77_002659</name>
</gene>